<organism evidence="1 2">
    <name type="scientific">Dichomitus squalens</name>
    <dbReference type="NCBI Taxonomy" id="114155"/>
    <lineage>
        <taxon>Eukaryota</taxon>
        <taxon>Fungi</taxon>
        <taxon>Dikarya</taxon>
        <taxon>Basidiomycota</taxon>
        <taxon>Agaricomycotina</taxon>
        <taxon>Agaricomycetes</taxon>
        <taxon>Polyporales</taxon>
        <taxon>Polyporaceae</taxon>
        <taxon>Dichomitus</taxon>
    </lineage>
</organism>
<gene>
    <name evidence="1" type="ORF">BD310DRAFT_656400</name>
</gene>
<sequence>MDDSIDSRSDTTSGPSAMSLALPWEVIERIVDHSFGFTATLCSFTLTCRQLYPRSMHNLYGHVTLESRDKLFALCNVLQAKPKLQILVRAVAVPLEEFSPVPLLSILPRLYRVTFPDGNRYHDLSSDVAIHNSTLLFCHLYGSGIRSLTIEFVRFSTCSAFLRLLSAFVSIEDLTCRNIAVGLGIDADSQLVRVQHRLSRQLRLRALTVRRTMVLSALAAVFLTRRGFISHRLAGARIGGWLAPCSQ</sequence>
<keyword evidence="2" id="KW-1185">Reference proteome</keyword>
<reference evidence="1 2" key="1">
    <citation type="submission" date="2019-01" db="EMBL/GenBank/DDBJ databases">
        <title>Draft genome sequences of three monokaryotic isolates of the white-rot basidiomycete fungus Dichomitus squalens.</title>
        <authorList>
            <consortium name="DOE Joint Genome Institute"/>
            <person name="Lopez S.C."/>
            <person name="Andreopoulos B."/>
            <person name="Pangilinan J."/>
            <person name="Lipzen A."/>
            <person name="Riley R."/>
            <person name="Ahrendt S."/>
            <person name="Ng V."/>
            <person name="Barry K."/>
            <person name="Daum C."/>
            <person name="Grigoriev I.V."/>
            <person name="Hilden K.S."/>
            <person name="Makela M.R."/>
            <person name="de Vries R.P."/>
        </authorList>
    </citation>
    <scope>NUCLEOTIDE SEQUENCE [LARGE SCALE GENOMIC DNA]</scope>
    <source>
        <strain evidence="1 2">CBS 464.89</strain>
    </source>
</reference>
<dbReference type="AlphaFoldDB" id="A0A4Q9PAW9"/>
<proteinExistence type="predicted"/>
<evidence type="ECO:0000313" key="1">
    <source>
        <dbReference type="EMBL" id="TBU62881.1"/>
    </source>
</evidence>
<dbReference type="EMBL" id="ML145091">
    <property type="protein sequence ID" value="TBU62881.1"/>
    <property type="molecule type" value="Genomic_DNA"/>
</dbReference>
<name>A0A4Q9PAW9_9APHY</name>
<protein>
    <submittedName>
        <fullName evidence="1">Uncharacterized protein</fullName>
    </submittedName>
</protein>
<accession>A0A4Q9PAW9</accession>
<evidence type="ECO:0000313" key="2">
    <source>
        <dbReference type="Proteomes" id="UP000292082"/>
    </source>
</evidence>
<dbReference type="Proteomes" id="UP000292082">
    <property type="component" value="Unassembled WGS sequence"/>
</dbReference>